<evidence type="ECO:0000313" key="19">
    <source>
        <dbReference type="Proteomes" id="UP000515161"/>
    </source>
</evidence>
<dbReference type="AlphaFoldDB" id="A0A6P8VQ88"/>
<reference evidence="20" key="1">
    <citation type="submission" date="2025-08" db="UniProtKB">
        <authorList>
            <consortium name="RefSeq"/>
        </authorList>
    </citation>
    <scope>IDENTIFICATION</scope>
</reference>
<evidence type="ECO:0000256" key="5">
    <source>
        <dbReference type="ARBA" id="ARBA00022475"/>
    </source>
</evidence>
<feature type="region of interest" description="Disordered" evidence="16">
    <location>
        <begin position="477"/>
        <end position="516"/>
    </location>
</feature>
<keyword evidence="19" id="KW-1185">Reference proteome</keyword>
<keyword evidence="7" id="KW-0272">Extracellular matrix</keyword>
<evidence type="ECO:0000256" key="10">
    <source>
        <dbReference type="ARBA" id="ARBA00022729"/>
    </source>
</evidence>
<feature type="domain" description="ZP" evidence="18">
    <location>
        <begin position="91"/>
        <end position="345"/>
    </location>
</feature>
<dbReference type="RefSeq" id="XP_034078317.1">
    <property type="nucleotide sequence ID" value="XM_034222426.1"/>
</dbReference>
<keyword evidence="11" id="KW-1133">Transmembrane helix</keyword>
<dbReference type="GO" id="GO:0035803">
    <property type="term" value="P:egg coat formation"/>
    <property type="evidence" value="ECO:0007669"/>
    <property type="project" value="TreeGrafter"/>
</dbReference>
<dbReference type="PANTHER" id="PTHR11576">
    <property type="entry name" value="ZONA PELLUCIDA SPERM-BINDING PROTEIN 3"/>
    <property type="match status" value="1"/>
</dbReference>
<keyword evidence="13" id="KW-1015">Disulfide bond</keyword>
<evidence type="ECO:0000256" key="11">
    <source>
        <dbReference type="ARBA" id="ARBA00022989"/>
    </source>
</evidence>
<dbReference type="Gene3D" id="2.60.40.4100">
    <property type="entry name" value="Zona pellucida, ZP-C domain"/>
    <property type="match status" value="1"/>
</dbReference>
<evidence type="ECO:0000256" key="2">
    <source>
        <dbReference type="ARBA" id="ARBA00004498"/>
    </source>
</evidence>
<comment type="similarity">
    <text evidence="3">Belongs to the ZP domain family. ZPC subfamily.</text>
</comment>
<evidence type="ECO:0000256" key="6">
    <source>
        <dbReference type="ARBA" id="ARBA00022525"/>
    </source>
</evidence>
<dbReference type="Proteomes" id="UP000515161">
    <property type="component" value="Unplaced"/>
</dbReference>
<proteinExistence type="inferred from homology"/>
<dbReference type="Pfam" id="PF23344">
    <property type="entry name" value="ZP-N"/>
    <property type="match status" value="1"/>
</dbReference>
<dbReference type="InterPro" id="IPR001507">
    <property type="entry name" value="ZP_dom"/>
</dbReference>
<dbReference type="FunFam" id="2.60.40.3210:FF:000001">
    <property type="entry name" value="Zona pellucida sperm-binding protein 3"/>
    <property type="match status" value="1"/>
</dbReference>
<feature type="compositionally biased region" description="Basic and acidic residues" evidence="16">
    <location>
        <begin position="504"/>
        <end position="516"/>
    </location>
</feature>
<dbReference type="GO" id="GO:0005886">
    <property type="term" value="C:plasma membrane"/>
    <property type="evidence" value="ECO:0007669"/>
    <property type="project" value="UniProtKB-SubCell"/>
</dbReference>
<gene>
    <name evidence="20" type="primary">LOC117550108</name>
</gene>
<dbReference type="PROSITE" id="PS51034">
    <property type="entry name" value="ZP_2"/>
    <property type="match status" value="1"/>
</dbReference>
<keyword evidence="12" id="KW-0472">Membrane</keyword>
<dbReference type="GeneID" id="117550108"/>
<comment type="subcellular location">
    <subcellularLocation>
        <location evidence="1">Cell membrane</location>
        <topology evidence="1">Single-pass type I membrane protein</topology>
    </subcellularLocation>
    <subcellularLocation>
        <location evidence="2">Secreted</location>
        <location evidence="2">Extracellular space</location>
        <location evidence="2">Extracellular matrix</location>
    </subcellularLocation>
</comment>
<dbReference type="Gene3D" id="2.60.40.3210">
    <property type="entry name" value="Zona pellucida, ZP-N domain"/>
    <property type="match status" value="1"/>
</dbReference>
<accession>A0A6P8VQ88</accession>
<evidence type="ECO:0000256" key="8">
    <source>
        <dbReference type="ARBA" id="ARBA00022685"/>
    </source>
</evidence>
<evidence type="ECO:0000256" key="13">
    <source>
        <dbReference type="ARBA" id="ARBA00023157"/>
    </source>
</evidence>
<feature type="compositionally biased region" description="Acidic residues" evidence="16">
    <location>
        <begin position="865"/>
        <end position="876"/>
    </location>
</feature>
<evidence type="ECO:0000256" key="9">
    <source>
        <dbReference type="ARBA" id="ARBA00022692"/>
    </source>
</evidence>
<evidence type="ECO:0000256" key="14">
    <source>
        <dbReference type="ARBA" id="ARBA00023180"/>
    </source>
</evidence>
<feature type="compositionally biased region" description="Basic and acidic residues" evidence="16">
    <location>
        <begin position="552"/>
        <end position="864"/>
    </location>
</feature>
<organism evidence="19 20">
    <name type="scientific">Gymnodraco acuticeps</name>
    <name type="common">Antarctic dragonfish</name>
    <dbReference type="NCBI Taxonomy" id="8218"/>
    <lineage>
        <taxon>Eukaryota</taxon>
        <taxon>Metazoa</taxon>
        <taxon>Chordata</taxon>
        <taxon>Craniata</taxon>
        <taxon>Vertebrata</taxon>
        <taxon>Euteleostomi</taxon>
        <taxon>Actinopterygii</taxon>
        <taxon>Neopterygii</taxon>
        <taxon>Teleostei</taxon>
        <taxon>Neoteleostei</taxon>
        <taxon>Acanthomorphata</taxon>
        <taxon>Eupercaria</taxon>
        <taxon>Perciformes</taxon>
        <taxon>Notothenioidei</taxon>
        <taxon>Bathydraconidae</taxon>
        <taxon>Gymnodraco</taxon>
    </lineage>
</organism>
<evidence type="ECO:0000256" key="15">
    <source>
        <dbReference type="ARBA" id="ARBA00030824"/>
    </source>
</evidence>
<evidence type="ECO:0000256" key="16">
    <source>
        <dbReference type="SAM" id="MobiDB-lite"/>
    </source>
</evidence>
<dbReference type="GO" id="GO:0032190">
    <property type="term" value="F:acrosin binding"/>
    <property type="evidence" value="ECO:0007669"/>
    <property type="project" value="TreeGrafter"/>
</dbReference>
<protein>
    <recommendedName>
        <fullName evidence="4">Zona pellucida sperm-binding protein 3</fullName>
    </recommendedName>
    <alternativeName>
        <fullName evidence="15">Zona pellucida glycoprotein 3</fullName>
    </alternativeName>
</protein>
<feature type="compositionally biased region" description="Basic and acidic residues" evidence="16">
    <location>
        <begin position="477"/>
        <end position="490"/>
    </location>
</feature>
<evidence type="ECO:0000256" key="4">
    <source>
        <dbReference type="ARBA" id="ARBA00017980"/>
    </source>
</evidence>
<name>A0A6P8VQ88_GYMAC</name>
<dbReference type="InterPro" id="IPR055356">
    <property type="entry name" value="ZP-N"/>
</dbReference>
<keyword evidence="6" id="KW-0964">Secreted</keyword>
<keyword evidence="9" id="KW-0812">Transmembrane</keyword>
<evidence type="ECO:0000313" key="20">
    <source>
        <dbReference type="RefSeq" id="XP_034078317.1"/>
    </source>
</evidence>
<dbReference type="GO" id="GO:0031012">
    <property type="term" value="C:extracellular matrix"/>
    <property type="evidence" value="ECO:0007669"/>
    <property type="project" value="TreeGrafter"/>
</dbReference>
<feature type="region of interest" description="Disordered" evidence="16">
    <location>
        <begin position="532"/>
        <end position="876"/>
    </location>
</feature>
<dbReference type="OrthoDB" id="8957685at2759"/>
<dbReference type="PANTHER" id="PTHR11576:SF16">
    <property type="entry name" value="ZONA PELLUCIDA SPERM-BINDING PROTEIN 3"/>
    <property type="match status" value="1"/>
</dbReference>
<dbReference type="GO" id="GO:0007339">
    <property type="term" value="P:binding of sperm to zona pellucida"/>
    <property type="evidence" value="ECO:0007669"/>
    <property type="project" value="TreeGrafter"/>
</dbReference>
<dbReference type="Pfam" id="PF00100">
    <property type="entry name" value="Zona_pellucida"/>
    <property type="match status" value="1"/>
</dbReference>
<dbReference type="InterPro" id="IPR055355">
    <property type="entry name" value="ZP-C"/>
</dbReference>
<dbReference type="InterPro" id="IPR042235">
    <property type="entry name" value="ZP-C_dom"/>
</dbReference>
<feature type="signal peptide" evidence="17">
    <location>
        <begin position="1"/>
        <end position="22"/>
    </location>
</feature>
<sequence>MKTKWCIMWSVLSLGILSYAQGTSESPFTRRKTHFKQQQSKSVKHLTTDDRKLSHRLPAIPSPLSVLTSAFMRPEEKLQSDFAYLQDVSVTCSTADFVLRVKPVFYGHGANAEELRLGSGCKSNGVLRPYGDLLFTYPLTACGAVRESPPGYLLYKFTLHYEPSPKRFPTRAQRIDVDIECRYQRNHHVHKLTVQPTWETPVLRKKLKGNANDFQMELMDDLWSTPAQSRVYQLGKTVNFQISAPHLSTGSKLYINSCYASPSSDSKSSLKYSIIGNFGCMLDSKSDPGASRFVSRTDKTLRFSIQAFQFTADPDSEVNIHCKLLVSSEDPGPAHKSCTYKKDRWKALSGDKTICDCCDSQCVPSKLQRAMMEGFSSSGSLLVSDQPYTTEDDLLPVGISGVGHVTMHDTDKLQETPLESDDVVTYDDYNEELDYAYEEEEEEEGFEEDEEGSGFILGVIPEPHSEELGFRDRVSVESKVKDSHQLKEDGSGFVGREESEEQEEFKGGEDETHWNQEEAEVLRHWEQLDEIFTSQVVPQRESHLPASESEEEERKHTGGGEEHERKHTGGGEEHERKHTGGGEEHERMEERKHIGGVEEHERMTEERKHTGGVEEHERMEEERKHTGGGEEHERMTEERKHTGGVEEHERMEEERKHTGGGEEHERMTEERKHTGGGEEHERMMEERKHIGGGEEHERMMEERKHTGGGEEHERKHTGGGEEHERMEERKHIGGVEEHERKHTGGGEEHERMTEERKHTGGVEEHERMEEERKHTGGGEEHERMTEERKHTGGGEEHERMTEERKHIGGVEEHERMEEERKHTGGGEEHERMEEERKHTGGVEEHERMEEERKHTGEEHERMTEWEDDDSLEDFVDDGESTWYFPWR</sequence>
<evidence type="ECO:0000256" key="7">
    <source>
        <dbReference type="ARBA" id="ARBA00022530"/>
    </source>
</evidence>
<evidence type="ECO:0000256" key="1">
    <source>
        <dbReference type="ARBA" id="ARBA00004251"/>
    </source>
</evidence>
<dbReference type="SMART" id="SM00241">
    <property type="entry name" value="ZP"/>
    <property type="match status" value="1"/>
</dbReference>
<dbReference type="InParanoid" id="A0A6P8VQ88"/>
<feature type="chain" id="PRO_5028184272" description="Zona pellucida sperm-binding protein 3" evidence="17">
    <location>
        <begin position="23"/>
        <end position="887"/>
    </location>
</feature>
<evidence type="ECO:0000256" key="12">
    <source>
        <dbReference type="ARBA" id="ARBA00023136"/>
    </source>
</evidence>
<dbReference type="GO" id="GO:2000344">
    <property type="term" value="P:positive regulation of acrosome reaction"/>
    <property type="evidence" value="ECO:0007669"/>
    <property type="project" value="TreeGrafter"/>
</dbReference>
<evidence type="ECO:0000256" key="3">
    <source>
        <dbReference type="ARBA" id="ARBA00006735"/>
    </source>
</evidence>
<keyword evidence="14" id="KW-0325">Glycoprotein</keyword>
<keyword evidence="5" id="KW-1003">Cell membrane</keyword>
<evidence type="ECO:0000259" key="18">
    <source>
        <dbReference type="PROSITE" id="PS51034"/>
    </source>
</evidence>
<dbReference type="FunFam" id="2.60.40.4100:FF:000002">
    <property type="entry name" value="Zona pellucida sperm-binding protein 3"/>
    <property type="match status" value="1"/>
</dbReference>
<evidence type="ECO:0000256" key="17">
    <source>
        <dbReference type="SAM" id="SignalP"/>
    </source>
</evidence>
<keyword evidence="10 17" id="KW-0732">Signal</keyword>
<keyword evidence="8" id="KW-0165">Cleavage on pair of basic residues</keyword>
<dbReference type="KEGG" id="gacu:117550108"/>